<evidence type="ECO:0000256" key="2">
    <source>
        <dbReference type="ARBA" id="ARBA00007502"/>
    </source>
</evidence>
<evidence type="ECO:0000256" key="11">
    <source>
        <dbReference type="ARBA" id="ARBA00049431"/>
    </source>
</evidence>
<keyword evidence="16" id="KW-1185">Reference proteome</keyword>
<dbReference type="InterPro" id="IPR046942">
    <property type="entry name" value="TET_oxygenase"/>
</dbReference>
<feature type="compositionally biased region" description="Low complexity" evidence="14">
    <location>
        <begin position="1949"/>
        <end position="1958"/>
    </location>
</feature>
<organism evidence="16 17">
    <name type="scientific">Cottoperca gobio</name>
    <name type="common">Frogmouth</name>
    <name type="synonym">Aphritis gobio</name>
    <dbReference type="NCBI Taxonomy" id="56716"/>
    <lineage>
        <taxon>Eukaryota</taxon>
        <taxon>Metazoa</taxon>
        <taxon>Chordata</taxon>
        <taxon>Craniata</taxon>
        <taxon>Vertebrata</taxon>
        <taxon>Euteleostomi</taxon>
        <taxon>Actinopterygii</taxon>
        <taxon>Neopterygii</taxon>
        <taxon>Teleostei</taxon>
        <taxon>Neoteleostei</taxon>
        <taxon>Acanthomorphata</taxon>
        <taxon>Eupercaria</taxon>
        <taxon>Perciformes</taxon>
        <taxon>Notothenioidei</taxon>
        <taxon>Bovichtidae</taxon>
        <taxon>Cottoperca</taxon>
    </lineage>
</organism>
<evidence type="ECO:0000256" key="13">
    <source>
        <dbReference type="RuleBase" id="RU367064"/>
    </source>
</evidence>
<feature type="region of interest" description="Disordered" evidence="14">
    <location>
        <begin position="1805"/>
        <end position="1879"/>
    </location>
</feature>
<name>A0A6J2R6P5_COTGO</name>
<dbReference type="PROSITE" id="PS51058">
    <property type="entry name" value="ZF_CXXC"/>
    <property type="match status" value="1"/>
</dbReference>
<feature type="domain" description="CXXC-type" evidence="15">
    <location>
        <begin position="668"/>
        <end position="709"/>
    </location>
</feature>
<feature type="region of interest" description="Disordered" evidence="14">
    <location>
        <begin position="1"/>
        <end position="215"/>
    </location>
</feature>
<feature type="compositionally biased region" description="Acidic residues" evidence="14">
    <location>
        <begin position="170"/>
        <end position="184"/>
    </location>
</feature>
<feature type="region of interest" description="Disordered" evidence="14">
    <location>
        <begin position="1993"/>
        <end position="2015"/>
    </location>
</feature>
<gene>
    <name evidence="17" type="primary">tet1</name>
</gene>
<dbReference type="InParanoid" id="A0A6J2R6P5"/>
<comment type="subcellular location">
    <subcellularLocation>
        <location evidence="1">Chromosome</location>
    </subcellularLocation>
</comment>
<evidence type="ECO:0000259" key="15">
    <source>
        <dbReference type="PROSITE" id="PS51058"/>
    </source>
</evidence>
<comment type="cofactor">
    <cofactor evidence="13">
        <name>Zn(2+)</name>
        <dbReference type="ChEBI" id="CHEBI:29105"/>
    </cofactor>
    <text evidence="13">The zinc ions have a structural role.</text>
</comment>
<feature type="compositionally biased region" description="Basic and acidic residues" evidence="14">
    <location>
        <begin position="739"/>
        <end position="748"/>
    </location>
</feature>
<dbReference type="PANTHER" id="PTHR23358:SF2">
    <property type="entry name" value="METHYLCYTOSINE DIOXYGENASE TET1"/>
    <property type="match status" value="1"/>
</dbReference>
<evidence type="ECO:0000313" key="16">
    <source>
        <dbReference type="Proteomes" id="UP000504630"/>
    </source>
</evidence>
<proteinExistence type="inferred from homology"/>
<comment type="similarity">
    <text evidence="2 13">Belongs to the TET family.</text>
</comment>
<feature type="region of interest" description="Disordered" evidence="14">
    <location>
        <begin position="1010"/>
        <end position="1036"/>
    </location>
</feature>
<evidence type="ECO:0000256" key="14">
    <source>
        <dbReference type="SAM" id="MobiDB-lite"/>
    </source>
</evidence>
<dbReference type="PANTHER" id="PTHR23358">
    <property type="entry name" value="METHYLCYTOSINE DIOXYGENASE TET"/>
    <property type="match status" value="1"/>
</dbReference>
<dbReference type="GO" id="GO:0141166">
    <property type="term" value="P:chromosomal 5-methylcytosine DNA demethylation pathway"/>
    <property type="evidence" value="ECO:0007669"/>
    <property type="project" value="UniProtKB-UniRule"/>
</dbReference>
<keyword evidence="6 13" id="KW-0862">Zinc</keyword>
<feature type="region of interest" description="Disordered" evidence="14">
    <location>
        <begin position="1418"/>
        <end position="1439"/>
    </location>
</feature>
<feature type="compositionally biased region" description="Polar residues" evidence="14">
    <location>
        <begin position="25"/>
        <end position="34"/>
    </location>
</feature>
<reference evidence="17" key="1">
    <citation type="submission" date="2025-08" db="UniProtKB">
        <authorList>
            <consortium name="RefSeq"/>
        </authorList>
    </citation>
    <scope>IDENTIFICATION</scope>
</reference>
<dbReference type="GO" id="GO:0003677">
    <property type="term" value="F:DNA binding"/>
    <property type="evidence" value="ECO:0007669"/>
    <property type="project" value="InterPro"/>
</dbReference>
<feature type="compositionally biased region" description="Basic and acidic residues" evidence="14">
    <location>
        <begin position="546"/>
        <end position="556"/>
    </location>
</feature>
<dbReference type="GO" id="GO:0070579">
    <property type="term" value="F:DNA 5-methylcytosine dioxygenase activity"/>
    <property type="evidence" value="ECO:0007669"/>
    <property type="project" value="UniProtKB-UniRule"/>
</dbReference>
<dbReference type="OrthoDB" id="8854879at2759"/>
<feature type="compositionally biased region" description="Basic and acidic residues" evidence="14">
    <location>
        <begin position="1805"/>
        <end position="1821"/>
    </location>
</feature>
<comment type="catalytic activity">
    <reaction evidence="10 13">
        <text>a 5-formyl-2'-deoxycytidine in DNA + 2-oxoglutarate + O2 = a 5-carboxyl-2'-deoxycytidine in DNA + succinate + CO2 + H(+)</text>
        <dbReference type="Rhea" id="RHEA:53832"/>
        <dbReference type="Rhea" id="RHEA-COMP:13656"/>
        <dbReference type="Rhea" id="RHEA-COMP:13657"/>
        <dbReference type="ChEBI" id="CHEBI:15378"/>
        <dbReference type="ChEBI" id="CHEBI:15379"/>
        <dbReference type="ChEBI" id="CHEBI:16526"/>
        <dbReference type="ChEBI" id="CHEBI:16810"/>
        <dbReference type="ChEBI" id="CHEBI:30031"/>
        <dbReference type="ChEBI" id="CHEBI:137731"/>
        <dbReference type="ChEBI" id="CHEBI:137732"/>
        <dbReference type="EC" id="1.14.11.80"/>
    </reaction>
</comment>
<feature type="compositionally biased region" description="Low complexity" evidence="14">
    <location>
        <begin position="402"/>
        <end position="411"/>
    </location>
</feature>
<dbReference type="InterPro" id="IPR040175">
    <property type="entry name" value="TET1/2/3"/>
</dbReference>
<dbReference type="InterPro" id="IPR024779">
    <property type="entry name" value="2OGFeDO_JBP1/TET_oxygenase_dom"/>
</dbReference>
<feature type="compositionally biased region" description="Polar residues" evidence="14">
    <location>
        <begin position="1861"/>
        <end position="1874"/>
    </location>
</feature>
<feature type="compositionally biased region" description="Basic and acidic residues" evidence="14">
    <location>
        <begin position="38"/>
        <end position="52"/>
    </location>
</feature>
<feature type="compositionally biased region" description="Polar residues" evidence="14">
    <location>
        <begin position="1429"/>
        <end position="1439"/>
    </location>
</feature>
<evidence type="ECO:0000256" key="9">
    <source>
        <dbReference type="ARBA" id="ARBA00023004"/>
    </source>
</evidence>
<feature type="region of interest" description="Disordered" evidence="14">
    <location>
        <begin position="1943"/>
        <end position="1976"/>
    </location>
</feature>
<keyword evidence="4 13" id="KW-0479">Metal-binding</keyword>
<comment type="function">
    <text evidence="13">Dioxygenase that catalyzes the conversion of the modified genomic base 5-methylcytosine (5mC) into 5-hydroxymethylcytosine (5hmC) and plays a key role in epigenetic chromatin reprogramming during embryonic development.</text>
</comment>
<feature type="region of interest" description="Disordered" evidence="14">
    <location>
        <begin position="810"/>
        <end position="846"/>
    </location>
</feature>
<dbReference type="GeneID" id="115019750"/>
<dbReference type="GO" id="GO:0045944">
    <property type="term" value="P:positive regulation of transcription by RNA polymerase II"/>
    <property type="evidence" value="ECO:0007669"/>
    <property type="project" value="TreeGrafter"/>
</dbReference>
<feature type="compositionally biased region" description="Basic residues" evidence="14">
    <location>
        <begin position="1205"/>
        <end position="1221"/>
    </location>
</feature>
<dbReference type="SMART" id="SM01333">
    <property type="entry name" value="Tet_JBP"/>
    <property type="match status" value="1"/>
</dbReference>
<keyword evidence="8 13" id="KW-0560">Oxidoreductase</keyword>
<dbReference type="FunCoup" id="A0A6J2R6P5">
    <property type="interactions" value="486"/>
</dbReference>
<keyword evidence="9 13" id="KW-0408">Iron</keyword>
<feature type="region of interest" description="Disordered" evidence="14">
    <location>
        <begin position="507"/>
        <end position="556"/>
    </location>
</feature>
<evidence type="ECO:0000256" key="1">
    <source>
        <dbReference type="ARBA" id="ARBA00004286"/>
    </source>
</evidence>
<feature type="compositionally biased region" description="Polar residues" evidence="14">
    <location>
        <begin position="837"/>
        <end position="846"/>
    </location>
</feature>
<feature type="region of interest" description="Disordered" evidence="14">
    <location>
        <begin position="730"/>
        <end position="785"/>
    </location>
</feature>
<dbReference type="Proteomes" id="UP000504630">
    <property type="component" value="Chromosome 15"/>
</dbReference>
<feature type="compositionally biased region" description="Basic residues" evidence="14">
    <location>
        <begin position="7"/>
        <end position="24"/>
    </location>
</feature>
<comment type="catalytic activity">
    <reaction evidence="11 13">
        <text>a 5-hydroxymethyl-2'-deoxycytidine in DNA + 2-oxoglutarate + O2 = a 5-formyl-2'-deoxycytidine in DNA + succinate + CO2 + H2O</text>
        <dbReference type="Rhea" id="RHEA:53828"/>
        <dbReference type="Rhea" id="RHEA-COMP:13315"/>
        <dbReference type="Rhea" id="RHEA-COMP:13656"/>
        <dbReference type="ChEBI" id="CHEBI:15377"/>
        <dbReference type="ChEBI" id="CHEBI:15379"/>
        <dbReference type="ChEBI" id="CHEBI:16526"/>
        <dbReference type="ChEBI" id="CHEBI:16810"/>
        <dbReference type="ChEBI" id="CHEBI:30031"/>
        <dbReference type="ChEBI" id="CHEBI:136731"/>
        <dbReference type="ChEBI" id="CHEBI:137731"/>
        <dbReference type="EC" id="1.14.11.80"/>
    </reaction>
</comment>
<dbReference type="Pfam" id="PF12851">
    <property type="entry name" value="Tet_JBP"/>
    <property type="match status" value="1"/>
</dbReference>
<keyword evidence="3" id="KW-0158">Chromosome</keyword>
<accession>A0A6J2R6P5</accession>
<evidence type="ECO:0000256" key="3">
    <source>
        <dbReference type="ARBA" id="ARBA00022454"/>
    </source>
</evidence>
<sequence length="2179" mass="238568">MPATTKSSRRQKPAQRKNAKKVISTKRQTCNSNKPRGRATERPQKTPAEPKRSTARAQAQSGRSPRGRGVSVPASQGPGRSPGRVNQALNVKGSARLRRPSNPPDHCGELQDPLGRRKSLRGTRVPVTPCQPPKPCRGRNSKGGARKQATSQQGNTRNKPSSTRVNDSSPYEENENLDSCDAEEILPVSLKTEVPASIKDQGSGVNYAKEGSPLKADSPPCNDILEECVQCSCDSPITQQDKKTVSHKSEGDLRCAIGVCDDVDGQLKLCSDRSKDSPSVLTSIGSPGVQGGSKGNDSSSILGNKLDLLAGNGKQDDVYSVHQEEDNMLDLRKSRTDERVIIVSGRKEKINHDRRESLEAEKIVESQNETVEEMEEMVERLGNCEGEEVGKKEKENDVSFNPADSHTSTPASPSPDPPHSNNELTALSESPVNVLSVCNTATSNPTKAPSTSDALEPEVLSQGKTDMQPTIHGAKPHFTGSSAFAETALMVQTVLVKRNTPVIIRSDSFKPRSLRDSSQEEPHQLQNLAIPSPQGEKKACTPAETQTKDSESNREPFEHYIQKETSTLSLSPVPQLSTDALTAECEPNLSEDSAVVTEPNLVPKISTPSLDSSLTYSCSSESTRSSFSFDTESEAGYGEPGSSVLPVSWGPDGACLPSWTAPKPQKRERKKRSRCGMCEPCLRKISCGQCSCCLNRRTGHQICKLRKCVDLRRRRTSLLVLSAAQVVPESGSVNGKGKAQMDDTHTAAEEDEGEEGHIPHTQAPPITHSLNHNLASDQGGRPALVKSEPGLELTNIALHQNVCSSVTSLNGSAENLKKPNGADMTTGSHSDLKSSYKRTTNASEPQRTIIAATPKDCPENGPKTPPDDMSVPLKKIKLEEPWMWITEQATTQLTDEDEVCEDPLSTLAAVVCLSVTERKGLEEKLFSSRSSILCSIKTEPPDLHFVKKEPEDLQNDLCQKSTPVIKSERPPSVLQPSVQSLAERRNLSFDQAIAIEALTQLAAIPQSTPGSIKTERKCEHPISTSAPFSSSNTNTTLQEAKPTAAFRYNKVSVISSPLHQTSVIRPPVARQGNVIQCSQGSSTNAKLSLQDLLEASSDRDKAPCRRTEPGFGSHVIKSECSYKYPSDMRLSKDHERLFGEDRDRLFGKARRNREEEEVAAQLADLAFIIQSRHNQQSENNPPKGTPVSAIKYNYNSQVPPTQKKPIVKKTRATPSKPRKKKSDVPNEGINSRTPLSKRMPNGETAHRGRGQKIQPQGKSGLPHKRNLFLPQSQIDLKRYLAEAQEERRQLIHHSNAHSAALLGPQTQNYSTLPRVNHTRGPENYPWSLSNGPLHQHNPCNGHAGQDCERHLLSQVAQPCGGLQHSADPITSPANTAFLSHSTDHHGLANGFSGARQSPPLSQQGYYKLERAGPVTVLSTATDGDLGHSAESTPSKNSVNSFLESPMSFLDTPTKNLLNTPSKKLADLPSCQCMDQIIEKEEGPYYTHLGAGPSVPAVRELMENRYGAKGNAVRVEVVVYTGKEGKSSQGCPIAKWVIRRGSEQEKLLCLVRRRPGHFCDTAVLVILILAWEGIPRPVADNLYQELTQTLFKYGSPTSRRCALNEDRTCACQGLDQDTCGASFSFGCSWSMYFNGCKFARSKVPRKFRLLGDYRDEEEKIESNLQNLATDLAPLYKRLAPEAFQNQVENEAAGTDCRLGGREGRPFSGVTACVDFCAHAHKDTHNMNNGSTVVCTLTKEDNRAVRNIPEDEQLHVLPLYKISERDEFGHVEGQWAKIRSGALQILSAFPREVRLLAEPVKSARKIRQEARQKAQADKLEKKLALTPGKVKNETPNKEPQGLYNSYRLPPRPASVGRYPPEKNQPSTYNQSTSSYPTLGAGVTPPKEVFSPNHHGVQFGQNGSPLNFKTMSDAVNGYSPASDNQGVFLPPHNVLGDYPHAFKNEPNEVHCSPLRRPSPSGSAPPPSSFSPRPTSEGLFSRLNGLHRAAGDVTAEVRGHGLPPLSSVPLPPQTPPLDPEEVKQEEVWSDSEHNFLDRDIGGVAVAPSHGSILIECARRELHATTPILRPNRSHPTRISLVFYQHKSLNEPGHGMAMWDAKMAKREREREEEAERLRMEELLGQNGKGAGGVELEGETGEEAEETRKIMNVPTRQAWTLPRDGVVTVSPYALTQVTGPYNRWT</sequence>
<evidence type="ECO:0000256" key="8">
    <source>
        <dbReference type="ARBA" id="ARBA00023002"/>
    </source>
</evidence>
<feature type="region of interest" description="Disordered" evidence="14">
    <location>
        <begin position="272"/>
        <end position="298"/>
    </location>
</feature>
<dbReference type="GO" id="GO:0005694">
    <property type="term" value="C:chromosome"/>
    <property type="evidence" value="ECO:0007669"/>
    <property type="project" value="UniProtKB-SubCell"/>
</dbReference>
<comment type="cofactor">
    <cofactor evidence="13">
        <name>Fe(2+)</name>
        <dbReference type="ChEBI" id="CHEBI:29033"/>
    </cofactor>
    <text evidence="13">Binds 1 Fe(2+) ion per subunit.</text>
</comment>
<keyword evidence="5 12" id="KW-0863">Zinc-finger</keyword>
<feature type="region of interest" description="Disordered" evidence="14">
    <location>
        <begin position="383"/>
        <end position="425"/>
    </location>
</feature>
<evidence type="ECO:0000256" key="10">
    <source>
        <dbReference type="ARBA" id="ARBA00047840"/>
    </source>
</evidence>
<evidence type="ECO:0000256" key="6">
    <source>
        <dbReference type="ARBA" id="ARBA00022833"/>
    </source>
</evidence>
<dbReference type="GO" id="GO:0005634">
    <property type="term" value="C:nucleus"/>
    <property type="evidence" value="ECO:0007669"/>
    <property type="project" value="UniProtKB-UniRule"/>
</dbReference>
<feature type="compositionally biased region" description="Polar residues" evidence="14">
    <location>
        <begin position="1022"/>
        <end position="1036"/>
    </location>
</feature>
<evidence type="ECO:0000256" key="7">
    <source>
        <dbReference type="ARBA" id="ARBA00022964"/>
    </source>
</evidence>
<dbReference type="GO" id="GO:0040029">
    <property type="term" value="P:epigenetic regulation of gene expression"/>
    <property type="evidence" value="ECO:0007669"/>
    <property type="project" value="InterPro"/>
</dbReference>
<evidence type="ECO:0000256" key="12">
    <source>
        <dbReference type="PROSITE-ProRule" id="PRU00509"/>
    </source>
</evidence>
<dbReference type="RefSeq" id="XP_029305177.1">
    <property type="nucleotide sequence ID" value="XM_029449317.1"/>
</dbReference>
<dbReference type="GO" id="GO:0008270">
    <property type="term" value="F:zinc ion binding"/>
    <property type="evidence" value="ECO:0007669"/>
    <property type="project" value="UniProtKB-UniRule"/>
</dbReference>
<feature type="compositionally biased region" description="Basic and acidic residues" evidence="14">
    <location>
        <begin position="507"/>
        <end position="523"/>
    </location>
</feature>
<dbReference type="InterPro" id="IPR002857">
    <property type="entry name" value="Znf_CXXC"/>
</dbReference>
<comment type="catalytic activity">
    <reaction evidence="13">
        <text>a 5-methyl-2'-deoxycytidine in DNA + 2-oxoglutarate + O2 = a 5-hydroxymethyl-2'-deoxycytidine in DNA + succinate + CO2</text>
        <dbReference type="Rhea" id="RHEA:52636"/>
        <dbReference type="Rhea" id="RHEA-COMP:11370"/>
        <dbReference type="Rhea" id="RHEA-COMP:13315"/>
        <dbReference type="ChEBI" id="CHEBI:15379"/>
        <dbReference type="ChEBI" id="CHEBI:16526"/>
        <dbReference type="ChEBI" id="CHEBI:16810"/>
        <dbReference type="ChEBI" id="CHEBI:30031"/>
        <dbReference type="ChEBI" id="CHEBI:85454"/>
        <dbReference type="ChEBI" id="CHEBI:136731"/>
        <dbReference type="EC" id="1.14.11.80"/>
    </reaction>
</comment>
<evidence type="ECO:0000313" key="17">
    <source>
        <dbReference type="RefSeq" id="XP_029305177.1"/>
    </source>
</evidence>
<feature type="compositionally biased region" description="Polar residues" evidence="14">
    <location>
        <begin position="148"/>
        <end position="169"/>
    </location>
</feature>
<keyword evidence="7 13" id="KW-0223">Dioxygenase</keyword>
<protein>
    <recommendedName>
        <fullName evidence="13">Methylcytosine dioxygenase TET</fullName>
        <ecNumber evidence="13">1.14.11.80</ecNumber>
    </recommendedName>
</protein>
<dbReference type="EC" id="1.14.11.80" evidence="13"/>
<feature type="compositionally biased region" description="Basic and acidic residues" evidence="14">
    <location>
        <begin position="388"/>
        <end position="397"/>
    </location>
</feature>
<dbReference type="KEGG" id="cgob:115019750"/>
<dbReference type="CTD" id="80312"/>
<evidence type="ECO:0000256" key="4">
    <source>
        <dbReference type="ARBA" id="ARBA00022723"/>
    </source>
</evidence>
<evidence type="ECO:0000256" key="5">
    <source>
        <dbReference type="ARBA" id="ARBA00022771"/>
    </source>
</evidence>
<feature type="region of interest" description="Disordered" evidence="14">
    <location>
        <begin position="1196"/>
        <end position="1265"/>
    </location>
</feature>